<dbReference type="EC" id="7.6.2.11" evidence="8"/>
<dbReference type="InterPro" id="IPR008995">
    <property type="entry name" value="Mo/tungstate-bd_C_term_dom"/>
</dbReference>
<dbReference type="NCBIfam" id="TIGR01187">
    <property type="entry name" value="potA"/>
    <property type="match status" value="1"/>
</dbReference>
<dbReference type="GO" id="GO:0043190">
    <property type="term" value="C:ATP-binding cassette (ABC) transporter complex"/>
    <property type="evidence" value="ECO:0007669"/>
    <property type="project" value="InterPro"/>
</dbReference>
<evidence type="ECO:0000313" key="10">
    <source>
        <dbReference type="EMBL" id="MBE9068340.1"/>
    </source>
</evidence>
<comment type="catalytic activity">
    <reaction evidence="8">
        <text>ATP + H2O + polyamine-[polyamine-binding protein]Side 1 = ADP + phosphate + polyamineSide 2 + [polyamine-binding protein]Side 1.</text>
        <dbReference type="EC" id="7.6.2.11"/>
    </reaction>
</comment>
<dbReference type="GO" id="GO:0005524">
    <property type="term" value="F:ATP binding"/>
    <property type="evidence" value="ECO:0007669"/>
    <property type="project" value="UniProtKB-KW"/>
</dbReference>
<dbReference type="PANTHER" id="PTHR42781:SF4">
    <property type="entry name" value="SPERMIDINE_PUTRESCINE IMPORT ATP-BINDING PROTEIN POTA"/>
    <property type="match status" value="1"/>
</dbReference>
<evidence type="ECO:0000259" key="9">
    <source>
        <dbReference type="PROSITE" id="PS50893"/>
    </source>
</evidence>
<keyword evidence="7 8" id="KW-0472">Membrane</keyword>
<keyword evidence="3 8" id="KW-1003">Cell membrane</keyword>
<dbReference type="Gene3D" id="3.40.50.300">
    <property type="entry name" value="P-loop containing nucleotide triphosphate hydrolases"/>
    <property type="match status" value="1"/>
</dbReference>
<dbReference type="CDD" id="cd03300">
    <property type="entry name" value="ABC_PotA_N"/>
    <property type="match status" value="1"/>
</dbReference>
<evidence type="ECO:0000256" key="4">
    <source>
        <dbReference type="ARBA" id="ARBA00022741"/>
    </source>
</evidence>
<organism evidence="10 11">
    <name type="scientific">Leptolyngbya cf. ectocarpi LEGE 11479</name>
    <dbReference type="NCBI Taxonomy" id="1828722"/>
    <lineage>
        <taxon>Bacteria</taxon>
        <taxon>Bacillati</taxon>
        <taxon>Cyanobacteriota</taxon>
        <taxon>Cyanophyceae</taxon>
        <taxon>Leptolyngbyales</taxon>
        <taxon>Leptolyngbyaceae</taxon>
        <taxon>Leptolyngbya group</taxon>
        <taxon>Leptolyngbya</taxon>
    </lineage>
</organism>
<dbReference type="InterPro" id="IPR017871">
    <property type="entry name" value="ABC_transporter-like_CS"/>
</dbReference>
<dbReference type="FunFam" id="3.40.50.300:FF:000133">
    <property type="entry name" value="Spermidine/putrescine import ATP-binding protein PotA"/>
    <property type="match status" value="1"/>
</dbReference>
<name>A0A928ZVW4_LEPEC</name>
<dbReference type="PROSITE" id="PS50893">
    <property type="entry name" value="ABC_TRANSPORTER_2"/>
    <property type="match status" value="1"/>
</dbReference>
<evidence type="ECO:0000256" key="8">
    <source>
        <dbReference type="RuleBase" id="RU364083"/>
    </source>
</evidence>
<evidence type="ECO:0000256" key="3">
    <source>
        <dbReference type="ARBA" id="ARBA00022475"/>
    </source>
</evidence>
<comment type="similarity">
    <text evidence="8">Belongs to the ABC transporter superfamily. Spermidine/putrescine importer (TC 3.A.1.11.1) family.</text>
</comment>
<dbReference type="PROSITE" id="PS00211">
    <property type="entry name" value="ABC_TRANSPORTER_1"/>
    <property type="match status" value="1"/>
</dbReference>
<keyword evidence="11" id="KW-1185">Reference proteome</keyword>
<dbReference type="SMART" id="SM00382">
    <property type="entry name" value="AAA"/>
    <property type="match status" value="1"/>
</dbReference>
<gene>
    <name evidence="8" type="primary">potA</name>
    <name evidence="10" type="ORF">IQ260_16940</name>
</gene>
<dbReference type="SUPFAM" id="SSF50331">
    <property type="entry name" value="MOP-like"/>
    <property type="match status" value="1"/>
</dbReference>
<evidence type="ECO:0000256" key="5">
    <source>
        <dbReference type="ARBA" id="ARBA00022840"/>
    </source>
</evidence>
<dbReference type="Pfam" id="PF00005">
    <property type="entry name" value="ABC_tran"/>
    <property type="match status" value="1"/>
</dbReference>
<dbReference type="InterPro" id="IPR003439">
    <property type="entry name" value="ABC_transporter-like_ATP-bd"/>
</dbReference>
<dbReference type="InterPro" id="IPR017879">
    <property type="entry name" value="PotA_ATP-bd"/>
</dbReference>
<dbReference type="InterPro" id="IPR003593">
    <property type="entry name" value="AAA+_ATPase"/>
</dbReference>
<evidence type="ECO:0000256" key="6">
    <source>
        <dbReference type="ARBA" id="ARBA00022967"/>
    </source>
</evidence>
<comment type="caution">
    <text evidence="10">The sequence shown here is derived from an EMBL/GenBank/DDBJ whole genome shotgun (WGS) entry which is preliminary data.</text>
</comment>
<comment type="subunit">
    <text evidence="8">The complex is composed of two ATP-binding proteins (PotA), two transmembrane proteins (PotB and PotC) and a solute-binding protein (PotD).</text>
</comment>
<accession>A0A928ZVW4</accession>
<sequence length="389" mass="42848">MAQTISAPPVKTTTALDVELKDVIKAFGDDIAVQGLSLQIRQGEFFSILGPSGCGKTTTLRMIAGFETLTSGELTIQGQSMNGVPAHRRSVNTVFQSYALFNHMSVWDNVAFGLKIRKIPRADLRQRVGEALTLVQMENFAKRYPAQLSGGQKQRVALARALVNRPAVMLLDEPLGALDLKLRKQMQVELSNLHQRLGITFIMVTHDQEEALSLSDRIAVMKEGRIEQVGSPSDIYEQPSTAFVADFIGDTNLLSGEFLTGDNQTWLKTESGLQVAIARQITPNNNSGTSRVDASRIDVSIRPEKIHLSTQTDTAQPNTYENCYPGTVKHTLYTGPHIHCIIELTTGEQLRVLQPNHIKYSPETLVYVAWSATDCQVLDASTQRSSVTP</sequence>
<evidence type="ECO:0000256" key="1">
    <source>
        <dbReference type="ARBA" id="ARBA00004417"/>
    </source>
</evidence>
<dbReference type="RefSeq" id="WP_193994288.1">
    <property type="nucleotide sequence ID" value="NZ_JADEXP010000160.1"/>
</dbReference>
<comment type="subcellular location">
    <subcellularLocation>
        <location evidence="1">Cell inner membrane</location>
        <topology evidence="1">Peripheral membrane protein</topology>
    </subcellularLocation>
</comment>
<reference evidence="10" key="1">
    <citation type="submission" date="2020-10" db="EMBL/GenBank/DDBJ databases">
        <authorList>
            <person name="Castelo-Branco R."/>
            <person name="Eusebio N."/>
            <person name="Adriana R."/>
            <person name="Vieira A."/>
            <person name="Brugerolle De Fraissinette N."/>
            <person name="Rezende De Castro R."/>
            <person name="Schneider M.P."/>
            <person name="Vasconcelos V."/>
            <person name="Leao P.N."/>
        </authorList>
    </citation>
    <scope>NUCLEOTIDE SEQUENCE</scope>
    <source>
        <strain evidence="10">LEGE 11479</strain>
    </source>
</reference>
<dbReference type="Gene3D" id="2.40.50.100">
    <property type="match status" value="1"/>
</dbReference>
<protein>
    <recommendedName>
        <fullName evidence="8">Spermidine/putrescine import ATP-binding protein PotA</fullName>
        <ecNumber evidence="8">7.6.2.11</ecNumber>
    </recommendedName>
</protein>
<keyword evidence="6 8" id="KW-1278">Translocase</keyword>
<dbReference type="AlphaFoldDB" id="A0A928ZVW4"/>
<keyword evidence="5 8" id="KW-0067">ATP-binding</keyword>
<dbReference type="InterPro" id="IPR027417">
    <property type="entry name" value="P-loop_NTPase"/>
</dbReference>
<evidence type="ECO:0000256" key="2">
    <source>
        <dbReference type="ARBA" id="ARBA00022448"/>
    </source>
</evidence>
<comment type="function">
    <text evidence="8">Part of the ABC transporter complex PotABCD involved in spermidine/putrescine import. Responsible for energy coupling to the transport system.</text>
</comment>
<dbReference type="GO" id="GO:0015594">
    <property type="term" value="F:ABC-type putrescine transporter activity"/>
    <property type="evidence" value="ECO:0007669"/>
    <property type="project" value="InterPro"/>
</dbReference>
<dbReference type="SUPFAM" id="SSF52540">
    <property type="entry name" value="P-loop containing nucleoside triphosphate hydrolases"/>
    <property type="match status" value="1"/>
</dbReference>
<dbReference type="InterPro" id="IPR050093">
    <property type="entry name" value="ABC_SmlMolc_Importer"/>
</dbReference>
<dbReference type="InterPro" id="IPR013611">
    <property type="entry name" value="Transp-assoc_OB_typ2"/>
</dbReference>
<keyword evidence="2 8" id="KW-0813">Transport</keyword>
<dbReference type="GO" id="GO:0016887">
    <property type="term" value="F:ATP hydrolysis activity"/>
    <property type="evidence" value="ECO:0007669"/>
    <property type="project" value="InterPro"/>
</dbReference>
<dbReference type="InterPro" id="IPR005893">
    <property type="entry name" value="PotA-like"/>
</dbReference>
<proteinExistence type="inferred from homology"/>
<evidence type="ECO:0000256" key="7">
    <source>
        <dbReference type="ARBA" id="ARBA00023136"/>
    </source>
</evidence>
<dbReference type="Pfam" id="PF08402">
    <property type="entry name" value="TOBE_2"/>
    <property type="match status" value="1"/>
</dbReference>
<evidence type="ECO:0000313" key="11">
    <source>
        <dbReference type="Proteomes" id="UP000615026"/>
    </source>
</evidence>
<dbReference type="PANTHER" id="PTHR42781">
    <property type="entry name" value="SPERMIDINE/PUTRESCINE IMPORT ATP-BINDING PROTEIN POTA"/>
    <property type="match status" value="1"/>
</dbReference>
<feature type="domain" description="ABC transporter" evidence="9">
    <location>
        <begin position="18"/>
        <end position="248"/>
    </location>
</feature>
<dbReference type="EMBL" id="JADEXP010000160">
    <property type="protein sequence ID" value="MBE9068340.1"/>
    <property type="molecule type" value="Genomic_DNA"/>
</dbReference>
<dbReference type="Proteomes" id="UP000615026">
    <property type="component" value="Unassembled WGS sequence"/>
</dbReference>
<keyword evidence="4 8" id="KW-0547">Nucleotide-binding</keyword>